<name>A0A0N4WH61_HAEPC</name>
<reference evidence="1 2" key="2">
    <citation type="submission" date="2018-11" db="EMBL/GenBank/DDBJ databases">
        <authorList>
            <consortium name="Pathogen Informatics"/>
        </authorList>
    </citation>
    <scope>NUCLEOTIDE SEQUENCE [LARGE SCALE GENOMIC DNA]</scope>
    <source>
        <strain evidence="1 2">MHpl1</strain>
    </source>
</reference>
<keyword evidence="2" id="KW-1185">Reference proteome</keyword>
<sequence>MKPGRTSAGQDGRLHSVCLFDIVTPLSFNGKHSVAGTIADIKIVHKSLPKARCCPGMAQTSQTKPPHKFERTHLNCIFLLCGYALAKSMHVSVVGETQLYIETIESPSDYTVHQNVDWQQLRDLRHSSHAISMTLRFEIPEIGRYELKLKRTHR</sequence>
<gene>
    <name evidence="1" type="ORF">HPLM_LOCUS10198</name>
</gene>
<dbReference type="OrthoDB" id="10279642at2759"/>
<reference evidence="3" key="1">
    <citation type="submission" date="2017-02" db="UniProtKB">
        <authorList>
            <consortium name="WormBaseParasite"/>
        </authorList>
    </citation>
    <scope>IDENTIFICATION</scope>
</reference>
<dbReference type="AlphaFoldDB" id="A0A0N4WH61"/>
<evidence type="ECO:0000313" key="1">
    <source>
        <dbReference type="EMBL" id="VDO39473.1"/>
    </source>
</evidence>
<dbReference type="OMA" id="FERTHLN"/>
<proteinExistence type="predicted"/>
<protein>
    <submittedName>
        <fullName evidence="3">PPIase cyclophilin-type domain-containing protein</fullName>
    </submittedName>
</protein>
<evidence type="ECO:0000313" key="2">
    <source>
        <dbReference type="Proteomes" id="UP000268014"/>
    </source>
</evidence>
<accession>A0A0N4WH61</accession>
<organism evidence="3">
    <name type="scientific">Haemonchus placei</name>
    <name type="common">Barber's pole worm</name>
    <dbReference type="NCBI Taxonomy" id="6290"/>
    <lineage>
        <taxon>Eukaryota</taxon>
        <taxon>Metazoa</taxon>
        <taxon>Ecdysozoa</taxon>
        <taxon>Nematoda</taxon>
        <taxon>Chromadorea</taxon>
        <taxon>Rhabditida</taxon>
        <taxon>Rhabditina</taxon>
        <taxon>Rhabditomorpha</taxon>
        <taxon>Strongyloidea</taxon>
        <taxon>Trichostrongylidae</taxon>
        <taxon>Haemonchus</taxon>
    </lineage>
</organism>
<dbReference type="EMBL" id="UZAF01017235">
    <property type="protein sequence ID" value="VDO39473.1"/>
    <property type="molecule type" value="Genomic_DNA"/>
</dbReference>
<dbReference type="Proteomes" id="UP000268014">
    <property type="component" value="Unassembled WGS sequence"/>
</dbReference>
<dbReference type="WBParaSite" id="HPLM_0001020601-mRNA-1">
    <property type="protein sequence ID" value="HPLM_0001020601-mRNA-1"/>
    <property type="gene ID" value="HPLM_0001020601"/>
</dbReference>
<evidence type="ECO:0000313" key="3">
    <source>
        <dbReference type="WBParaSite" id="HPLM_0001020601-mRNA-1"/>
    </source>
</evidence>